<dbReference type="OrthoDB" id="3223099at2759"/>
<comment type="caution">
    <text evidence="1">The sequence shown here is derived from an EMBL/GenBank/DDBJ whole genome shotgun (WGS) entry which is preliminary data.</text>
</comment>
<dbReference type="EMBL" id="JADNRY010000044">
    <property type="protein sequence ID" value="KAF9070142.1"/>
    <property type="molecule type" value="Genomic_DNA"/>
</dbReference>
<dbReference type="Proteomes" id="UP000772434">
    <property type="component" value="Unassembled WGS sequence"/>
</dbReference>
<gene>
    <name evidence="1" type="ORF">BDP27DRAFT_1221238</name>
</gene>
<name>A0A9P5U8P4_9AGAR</name>
<dbReference type="AlphaFoldDB" id="A0A9P5U8P4"/>
<evidence type="ECO:0008006" key="3">
    <source>
        <dbReference type="Google" id="ProtNLM"/>
    </source>
</evidence>
<proteinExistence type="predicted"/>
<evidence type="ECO:0000313" key="1">
    <source>
        <dbReference type="EMBL" id="KAF9070142.1"/>
    </source>
</evidence>
<protein>
    <recommendedName>
        <fullName evidence="3">BTB domain-containing protein</fullName>
    </recommendedName>
</protein>
<sequence length="129" mass="14644">LYGIEPHQFELVLSLFYPKNILEHEPQSLADWSSVLHVAHSYSMGQIRTLAISKLESLTSAAEKIELANKYDVKDWLVSAYLELSLRLEGLSVDEGSKVGHRGATMIANMKQQVVEGIKRFVEFETMYE</sequence>
<keyword evidence="2" id="KW-1185">Reference proteome</keyword>
<reference evidence="1" key="1">
    <citation type="submission" date="2020-11" db="EMBL/GenBank/DDBJ databases">
        <authorList>
            <consortium name="DOE Joint Genome Institute"/>
            <person name="Ahrendt S."/>
            <person name="Riley R."/>
            <person name="Andreopoulos W."/>
            <person name="Labutti K."/>
            <person name="Pangilinan J."/>
            <person name="Ruiz-Duenas F.J."/>
            <person name="Barrasa J.M."/>
            <person name="Sanchez-Garcia M."/>
            <person name="Camarero S."/>
            <person name="Miyauchi S."/>
            <person name="Serrano A."/>
            <person name="Linde D."/>
            <person name="Babiker R."/>
            <person name="Drula E."/>
            <person name="Ayuso-Fernandez I."/>
            <person name="Pacheco R."/>
            <person name="Padilla G."/>
            <person name="Ferreira P."/>
            <person name="Barriuso J."/>
            <person name="Kellner H."/>
            <person name="Castanera R."/>
            <person name="Alfaro M."/>
            <person name="Ramirez L."/>
            <person name="Pisabarro A.G."/>
            <person name="Kuo A."/>
            <person name="Tritt A."/>
            <person name="Lipzen A."/>
            <person name="He G."/>
            <person name="Yan M."/>
            <person name="Ng V."/>
            <person name="Cullen D."/>
            <person name="Martin F."/>
            <person name="Rosso M.-N."/>
            <person name="Henrissat B."/>
            <person name="Hibbett D."/>
            <person name="Martinez A.T."/>
            <person name="Grigoriev I.V."/>
        </authorList>
    </citation>
    <scope>NUCLEOTIDE SEQUENCE</scope>
    <source>
        <strain evidence="1">AH 40177</strain>
    </source>
</reference>
<organism evidence="1 2">
    <name type="scientific">Rhodocollybia butyracea</name>
    <dbReference type="NCBI Taxonomy" id="206335"/>
    <lineage>
        <taxon>Eukaryota</taxon>
        <taxon>Fungi</taxon>
        <taxon>Dikarya</taxon>
        <taxon>Basidiomycota</taxon>
        <taxon>Agaricomycotina</taxon>
        <taxon>Agaricomycetes</taxon>
        <taxon>Agaricomycetidae</taxon>
        <taxon>Agaricales</taxon>
        <taxon>Marasmiineae</taxon>
        <taxon>Omphalotaceae</taxon>
        <taxon>Rhodocollybia</taxon>
    </lineage>
</organism>
<evidence type="ECO:0000313" key="2">
    <source>
        <dbReference type="Proteomes" id="UP000772434"/>
    </source>
</evidence>
<feature type="non-terminal residue" evidence="1">
    <location>
        <position position="1"/>
    </location>
</feature>
<accession>A0A9P5U8P4</accession>